<keyword evidence="4" id="KW-1185">Reference proteome</keyword>
<sequence>MSLNYSVSSIYSASLNYSVSLRKAILFPLGCFIMLMVGHALCLYTIFTFHIRCRVKFFVYIGTMHAVSVKFGARPCIRSVIELAQLVEVLRLELLSRDGMVRMLPVQNSTIICV</sequence>
<evidence type="ECO:0000313" key="3">
    <source>
        <dbReference type="EnsemblMetazoa" id="HelroP169004"/>
    </source>
</evidence>
<keyword evidence="1" id="KW-0812">Transmembrane</keyword>
<dbReference type="EnsemblMetazoa" id="HelroT169004">
    <property type="protein sequence ID" value="HelroP169004"/>
    <property type="gene ID" value="HelroG169004"/>
</dbReference>
<gene>
    <name evidence="3" type="primary">20202590</name>
    <name evidence="2" type="ORF">HELRODRAFT_169004</name>
</gene>
<keyword evidence="1" id="KW-1133">Transmembrane helix</keyword>
<feature type="transmembrane region" description="Helical" evidence="1">
    <location>
        <begin position="25"/>
        <end position="47"/>
    </location>
</feature>
<keyword evidence="1" id="KW-0472">Membrane</keyword>
<accession>T1F190</accession>
<reference evidence="2 4" key="2">
    <citation type="journal article" date="2013" name="Nature">
        <title>Insights into bilaterian evolution from three spiralian genomes.</title>
        <authorList>
            <person name="Simakov O."/>
            <person name="Marletaz F."/>
            <person name="Cho S.J."/>
            <person name="Edsinger-Gonzales E."/>
            <person name="Havlak P."/>
            <person name="Hellsten U."/>
            <person name="Kuo D.H."/>
            <person name="Larsson T."/>
            <person name="Lv J."/>
            <person name="Arendt D."/>
            <person name="Savage R."/>
            <person name="Osoegawa K."/>
            <person name="de Jong P."/>
            <person name="Grimwood J."/>
            <person name="Chapman J.A."/>
            <person name="Shapiro H."/>
            <person name="Aerts A."/>
            <person name="Otillar R.P."/>
            <person name="Terry A.Y."/>
            <person name="Boore J.L."/>
            <person name="Grigoriev I.V."/>
            <person name="Lindberg D.R."/>
            <person name="Seaver E.C."/>
            <person name="Weisblat D.A."/>
            <person name="Putnam N.H."/>
            <person name="Rokhsar D.S."/>
        </authorList>
    </citation>
    <scope>NUCLEOTIDE SEQUENCE</scope>
</reference>
<evidence type="ECO:0000313" key="2">
    <source>
        <dbReference type="EMBL" id="ESO09067.1"/>
    </source>
</evidence>
<name>T1F190_HELRO</name>
<dbReference type="EMBL" id="AMQM01003159">
    <property type="status" value="NOT_ANNOTATED_CDS"/>
    <property type="molecule type" value="Genomic_DNA"/>
</dbReference>
<evidence type="ECO:0000313" key="4">
    <source>
        <dbReference type="Proteomes" id="UP000015101"/>
    </source>
</evidence>
<protein>
    <submittedName>
        <fullName evidence="2 3">Uncharacterized protein</fullName>
    </submittedName>
</protein>
<dbReference type="GeneID" id="20202590"/>
<reference evidence="3" key="3">
    <citation type="submission" date="2015-06" db="UniProtKB">
        <authorList>
            <consortium name="EnsemblMetazoa"/>
        </authorList>
    </citation>
    <scope>IDENTIFICATION</scope>
</reference>
<dbReference type="Proteomes" id="UP000015101">
    <property type="component" value="Unassembled WGS sequence"/>
</dbReference>
<proteinExistence type="predicted"/>
<reference evidence="4" key="1">
    <citation type="submission" date="2012-12" db="EMBL/GenBank/DDBJ databases">
        <authorList>
            <person name="Hellsten U."/>
            <person name="Grimwood J."/>
            <person name="Chapman J.A."/>
            <person name="Shapiro H."/>
            <person name="Aerts A."/>
            <person name="Otillar R.P."/>
            <person name="Terry A.Y."/>
            <person name="Boore J.L."/>
            <person name="Simakov O."/>
            <person name="Marletaz F."/>
            <person name="Cho S.-J."/>
            <person name="Edsinger-Gonzales E."/>
            <person name="Havlak P."/>
            <person name="Kuo D.-H."/>
            <person name="Larsson T."/>
            <person name="Lv J."/>
            <person name="Arendt D."/>
            <person name="Savage R."/>
            <person name="Osoegawa K."/>
            <person name="de Jong P."/>
            <person name="Lindberg D.R."/>
            <person name="Seaver E.C."/>
            <person name="Weisblat D.A."/>
            <person name="Putnam N.H."/>
            <person name="Grigoriev I.V."/>
            <person name="Rokhsar D.S."/>
        </authorList>
    </citation>
    <scope>NUCLEOTIDE SEQUENCE</scope>
</reference>
<dbReference type="HOGENOM" id="CLU_2123714_0_0_1"/>
<dbReference type="AlphaFoldDB" id="T1F190"/>
<dbReference type="RefSeq" id="XP_009013089.1">
    <property type="nucleotide sequence ID" value="XM_009014841.1"/>
</dbReference>
<dbReference type="InParanoid" id="T1F190"/>
<organism evidence="3 4">
    <name type="scientific">Helobdella robusta</name>
    <name type="common">Californian leech</name>
    <dbReference type="NCBI Taxonomy" id="6412"/>
    <lineage>
        <taxon>Eukaryota</taxon>
        <taxon>Metazoa</taxon>
        <taxon>Spiralia</taxon>
        <taxon>Lophotrochozoa</taxon>
        <taxon>Annelida</taxon>
        <taxon>Clitellata</taxon>
        <taxon>Hirudinea</taxon>
        <taxon>Rhynchobdellida</taxon>
        <taxon>Glossiphoniidae</taxon>
        <taxon>Helobdella</taxon>
    </lineage>
</organism>
<dbReference type="EMBL" id="KB096023">
    <property type="protein sequence ID" value="ESO09067.1"/>
    <property type="molecule type" value="Genomic_DNA"/>
</dbReference>
<dbReference type="KEGG" id="hro:HELRODRAFT_169004"/>
<evidence type="ECO:0000256" key="1">
    <source>
        <dbReference type="SAM" id="Phobius"/>
    </source>
</evidence>
<dbReference type="CTD" id="20202590"/>